<comment type="catalytic activity">
    <reaction evidence="1">
        <text>[E2 ubiquitin-conjugating enzyme]-S-ubiquitinyl-L-cysteine + [acceptor protein]-L-lysine = [E2 ubiquitin-conjugating enzyme]-L-cysteine + [acceptor protein]-N(6)-ubiquitinyl-L-lysine.</text>
        <dbReference type="EC" id="2.3.2.31"/>
    </reaction>
</comment>
<feature type="transmembrane region" description="Helical" evidence="13">
    <location>
        <begin position="1206"/>
        <end position="1228"/>
    </location>
</feature>
<keyword evidence="13" id="KW-0812">Transmembrane</keyword>
<dbReference type="PROSITE" id="PS51873">
    <property type="entry name" value="TRIAD"/>
    <property type="match status" value="3"/>
</dbReference>
<dbReference type="InterPro" id="IPR027370">
    <property type="entry name" value="Znf-RING_euk"/>
</dbReference>
<dbReference type="SMART" id="SM00647">
    <property type="entry name" value="IBR"/>
    <property type="match status" value="5"/>
</dbReference>
<gene>
    <name evidence="16" type="ORF">N0F65_002658</name>
</gene>
<dbReference type="InterPro" id="IPR001841">
    <property type="entry name" value="Znf_RING"/>
</dbReference>
<evidence type="ECO:0000256" key="7">
    <source>
        <dbReference type="ARBA" id="ARBA00022771"/>
    </source>
</evidence>
<evidence type="ECO:0000256" key="4">
    <source>
        <dbReference type="ARBA" id="ARBA00022679"/>
    </source>
</evidence>
<dbReference type="InterPro" id="IPR017907">
    <property type="entry name" value="Znf_RING_CS"/>
</dbReference>
<dbReference type="InterPro" id="IPR013083">
    <property type="entry name" value="Znf_RING/FYVE/PHD"/>
</dbReference>
<keyword evidence="4" id="KW-0808">Transferase</keyword>
<evidence type="ECO:0000256" key="10">
    <source>
        <dbReference type="ARBA" id="ARBA00044508"/>
    </source>
</evidence>
<sequence length="1481" mass="162487">MTIPTSPTETKMALRKSESDVHGGDSGRPPLGNTRSSSSHRHSLLRSHSSASARALSGSGSFRNLTRSLHSSTRSLRRSMTSLLGSSEETFYCQICFENVALGDAFKLTACGHRFCRACLEQYLDSKISDAQLYPVCFHEDTTPSTDSAGTDASARDNPNKVCGVVIPQDDICAVVSVPTWRKYQTRSLNHCVAPGGCNHMTCISCDTDFCWLCGAIVDKSVFPEHFQWWNVTGCPGAQMTETDDETLNVSWCSRALRMLYVLVLGVPAYILAAVLTVLSWPFPAFRRSVESNFRAGISSWLRTFMTCFMVIVALAGLVVVAALGIVLSPMIALYATWGVFVDVIPINCVKPLPLMSTHVALHVDGERRPLLPKTSRSSSRQRTLLSSQSSSAGALSAYGSVRTLTRSLRSSSRGLMRSLSNLLGAMEETFYCQICFENVAVSEAFKLTTCGHPFCRACLEQYLDSKISDAQLYPVKIAKDCPGCGHPVEKNGGCNHMTCVSCGTDFCWLCGAIVDKSVFPEHFQWWNVAGCPGAQMTETDDETLRMLYVLVLGVPTYILAAGDAINVVTFRDSYIAIPSPRAASAKQLSEPAASPMWMAQPINVMLTIGSTGRRVWQLLNDLVTPPPVPAFYCQGCLDDVPATFKFVLSTCGHAFCFDCVTGYLETKIHDAQVNPVCFHDQDANGAGGADTNASTPGKCGREVSEEDILLVVSPEVWAKYQRFKLHKTTPNARDCPFCGHSQMCSSGSVNPQVTCVACFQVFCFVHSNAHPGKSCKAHIKATAKTDKLTAACIRGISKPCPGCQAPVQKNGGCNHMTCSVCDTDFCWLCGKQIAVGMAATHYEWWNLRGCPNGQFLGVDGADATDMSCFARFKTHGMNLSTTVLAVLSWICMIPIVLACAHRPLLAKSSGGSSRRQTLQHSQSSSSRALSAYGSFRDSTRSLHRTTWRREETFYCQICFENVAVSEAFKLTTCGHPFCRACLEQYLDSKISDAQLYPVCFHEDVVSIQTIDQAVDGDAVAVGSSTVKKVCGVVIPQDDICAVVSVPTWRKYQTFLFNKTHQHARQCPYCDHSQDYPDGQEDPACTCEACGKTFCFHHSNAHVDSSCAEHEKRMAESERLDRAAISKIAKDCPGCGHPVEKNGGCNHMTCISCDTDFCWLCGAIVDKAVFPEHFQWWNVAGCPGAQMTETDDETLNVSWWSRAFRMLYVVVLGVPAYILAALLTLLSWPFPSFRRSVEGNFLAGISSWLRTFMTGFVAVAVVVGVVAGVVLVVVFSPVIALWAMWISKCPNCATEFCWNCGKFFVDEPSDGHFLWWHPDTCATKASKGEDDSACFFYFFMAVGWILFAVCLVPVLVVMGLLWPWNACRSPFNHHSGEMFNFLMRRLSGILFAFPFFAFLVVFLGLYLLTTPIQGIVIVYHVIKAIYFPEAQEQQEVAEAADQDNAGADVSEMQPESDGTVLDETERTVTPPANCVESMNEC</sequence>
<keyword evidence="8" id="KW-0833">Ubl conjugation pathway</keyword>
<keyword evidence="9" id="KW-0862">Zinc</keyword>
<evidence type="ECO:0000256" key="5">
    <source>
        <dbReference type="ARBA" id="ARBA00022723"/>
    </source>
</evidence>
<dbReference type="EMBL" id="DAKRPA010000054">
    <property type="protein sequence ID" value="DBA01048.1"/>
    <property type="molecule type" value="Genomic_DNA"/>
</dbReference>
<feature type="transmembrane region" description="Helical" evidence="13">
    <location>
        <begin position="1334"/>
        <end position="1362"/>
    </location>
</feature>
<dbReference type="Pfam" id="PF00097">
    <property type="entry name" value="zf-C3HC4"/>
    <property type="match status" value="1"/>
</dbReference>
<dbReference type="GO" id="GO:0016567">
    <property type="term" value="P:protein ubiquitination"/>
    <property type="evidence" value="ECO:0007669"/>
    <property type="project" value="InterPro"/>
</dbReference>
<evidence type="ECO:0000256" key="6">
    <source>
        <dbReference type="ARBA" id="ARBA00022737"/>
    </source>
</evidence>
<keyword evidence="17" id="KW-1185">Reference proteome</keyword>
<dbReference type="Gene3D" id="3.30.40.10">
    <property type="entry name" value="Zinc/RING finger domain, C3HC4 (zinc finger)"/>
    <property type="match status" value="3"/>
</dbReference>
<feature type="domain" description="RING-type" evidence="14">
    <location>
        <begin position="956"/>
        <end position="1000"/>
    </location>
</feature>
<dbReference type="Pfam" id="PF13923">
    <property type="entry name" value="zf-C3HC4_2"/>
    <property type="match status" value="1"/>
</dbReference>
<feature type="transmembrane region" description="Helical" evidence="13">
    <location>
        <begin position="259"/>
        <end position="283"/>
    </location>
</feature>
<feature type="transmembrane region" description="Helical" evidence="13">
    <location>
        <begin position="1248"/>
        <end position="1281"/>
    </location>
</feature>
<feature type="region of interest" description="Disordered" evidence="12">
    <location>
        <begin position="1"/>
        <end position="50"/>
    </location>
</feature>
<evidence type="ECO:0000256" key="8">
    <source>
        <dbReference type="ARBA" id="ARBA00022786"/>
    </source>
</evidence>
<evidence type="ECO:0000313" key="17">
    <source>
        <dbReference type="Proteomes" id="UP001146120"/>
    </source>
</evidence>
<name>A0AAV2Z120_9STRA</name>
<organism evidence="16 17">
    <name type="scientific">Lagenidium giganteum</name>
    <dbReference type="NCBI Taxonomy" id="4803"/>
    <lineage>
        <taxon>Eukaryota</taxon>
        <taxon>Sar</taxon>
        <taxon>Stramenopiles</taxon>
        <taxon>Oomycota</taxon>
        <taxon>Peronosporomycetes</taxon>
        <taxon>Pythiales</taxon>
        <taxon>Pythiaceae</taxon>
    </lineage>
</organism>
<protein>
    <recommendedName>
        <fullName evidence="3">RBR-type E3 ubiquitin transferase</fullName>
        <ecNumber evidence="3">2.3.2.31</ecNumber>
    </recommendedName>
</protein>
<feature type="domain" description="RING-type" evidence="14">
    <location>
        <begin position="634"/>
        <end position="678"/>
    </location>
</feature>
<dbReference type="PROSITE" id="PS00518">
    <property type="entry name" value="ZF_RING_1"/>
    <property type="match status" value="4"/>
</dbReference>
<comment type="pathway">
    <text evidence="2">Protein modification; protein ubiquitination.</text>
</comment>
<dbReference type="Pfam" id="PF13445">
    <property type="entry name" value="zf-RING_UBOX"/>
    <property type="match status" value="1"/>
</dbReference>
<dbReference type="PROSITE" id="PS50089">
    <property type="entry name" value="ZF_RING_2"/>
    <property type="match status" value="4"/>
</dbReference>
<dbReference type="GO" id="GO:0008270">
    <property type="term" value="F:zinc ion binding"/>
    <property type="evidence" value="ECO:0007669"/>
    <property type="project" value="UniProtKB-KW"/>
</dbReference>
<keyword evidence="13" id="KW-0472">Membrane</keyword>
<evidence type="ECO:0000259" key="14">
    <source>
        <dbReference type="PROSITE" id="PS50089"/>
    </source>
</evidence>
<reference evidence="16" key="1">
    <citation type="submission" date="2022-11" db="EMBL/GenBank/DDBJ databases">
        <authorList>
            <person name="Morgan W.R."/>
            <person name="Tartar A."/>
        </authorList>
    </citation>
    <scope>NUCLEOTIDE SEQUENCE</scope>
    <source>
        <strain evidence="16">ARSEF 373</strain>
    </source>
</reference>
<feature type="domain" description="RING-type" evidence="15">
    <location>
        <begin position="630"/>
        <end position="857"/>
    </location>
</feature>
<dbReference type="Gene3D" id="1.20.120.1750">
    <property type="match status" value="4"/>
</dbReference>
<evidence type="ECO:0000256" key="9">
    <source>
        <dbReference type="ARBA" id="ARBA00022833"/>
    </source>
</evidence>
<evidence type="ECO:0000256" key="12">
    <source>
        <dbReference type="SAM" id="MobiDB-lite"/>
    </source>
</evidence>
<evidence type="ECO:0000256" key="13">
    <source>
        <dbReference type="SAM" id="Phobius"/>
    </source>
</evidence>
<dbReference type="CDD" id="cd20354">
    <property type="entry name" value="Rcat_RBR_RNF14"/>
    <property type="match status" value="3"/>
</dbReference>
<evidence type="ECO:0000256" key="2">
    <source>
        <dbReference type="ARBA" id="ARBA00004906"/>
    </source>
</evidence>
<dbReference type="Pfam" id="PF22191">
    <property type="entry name" value="IBR_1"/>
    <property type="match status" value="3"/>
</dbReference>
<comment type="caution">
    <text evidence="16">The sequence shown here is derived from an EMBL/GenBank/DDBJ whole genome shotgun (WGS) entry which is preliminary data.</text>
</comment>
<proteinExistence type="inferred from homology"/>
<dbReference type="InterPro" id="IPR031127">
    <property type="entry name" value="E3_UB_ligase_RBR"/>
</dbReference>
<reference evidence="16" key="2">
    <citation type="journal article" date="2023" name="Microbiol Resour">
        <title>Decontamination and Annotation of the Draft Genome Sequence of the Oomycete Lagenidium giganteum ARSEF 373.</title>
        <authorList>
            <person name="Morgan W.R."/>
            <person name="Tartar A."/>
        </authorList>
    </citation>
    <scope>NUCLEOTIDE SEQUENCE</scope>
    <source>
        <strain evidence="16">ARSEF 373</strain>
    </source>
</reference>
<feature type="domain" description="RING-type" evidence="14">
    <location>
        <begin position="93"/>
        <end position="137"/>
    </location>
</feature>
<evidence type="ECO:0000256" key="3">
    <source>
        <dbReference type="ARBA" id="ARBA00012251"/>
    </source>
</evidence>
<dbReference type="SUPFAM" id="SSF57850">
    <property type="entry name" value="RING/U-box"/>
    <property type="match status" value="9"/>
</dbReference>
<evidence type="ECO:0000256" key="1">
    <source>
        <dbReference type="ARBA" id="ARBA00001798"/>
    </source>
</evidence>
<dbReference type="GO" id="GO:0061630">
    <property type="term" value="F:ubiquitin protein ligase activity"/>
    <property type="evidence" value="ECO:0007669"/>
    <property type="project" value="UniProtKB-EC"/>
</dbReference>
<evidence type="ECO:0000259" key="15">
    <source>
        <dbReference type="PROSITE" id="PS51873"/>
    </source>
</evidence>
<dbReference type="SMART" id="SM00184">
    <property type="entry name" value="RING"/>
    <property type="match status" value="5"/>
</dbReference>
<dbReference type="EC" id="2.3.2.31" evidence="3"/>
<dbReference type="InterPro" id="IPR002867">
    <property type="entry name" value="IBR_dom"/>
</dbReference>
<feature type="domain" description="RING-type" evidence="15">
    <location>
        <begin position="952"/>
        <end position="1186"/>
    </location>
</feature>
<feature type="compositionally biased region" description="Basic and acidic residues" evidence="12">
    <location>
        <begin position="15"/>
        <end position="25"/>
    </location>
</feature>
<feature type="transmembrane region" description="Helical" evidence="13">
    <location>
        <begin position="332"/>
        <end position="350"/>
    </location>
</feature>
<dbReference type="Proteomes" id="UP001146120">
    <property type="component" value="Unassembled WGS sequence"/>
</dbReference>
<feature type="transmembrane region" description="Helical" evidence="13">
    <location>
        <begin position="304"/>
        <end position="326"/>
    </location>
</feature>
<feature type="transmembrane region" description="Helical" evidence="13">
    <location>
        <begin position="884"/>
        <end position="906"/>
    </location>
</feature>
<keyword evidence="7 11" id="KW-0863">Zinc-finger</keyword>
<evidence type="ECO:0000256" key="11">
    <source>
        <dbReference type="PROSITE-ProRule" id="PRU00175"/>
    </source>
</evidence>
<dbReference type="PANTHER" id="PTHR11685">
    <property type="entry name" value="RBR FAMILY RING FINGER AND IBR DOMAIN-CONTAINING"/>
    <property type="match status" value="1"/>
</dbReference>
<dbReference type="CDD" id="cd20335">
    <property type="entry name" value="BRcat_RBR"/>
    <property type="match status" value="1"/>
</dbReference>
<feature type="region of interest" description="Disordered" evidence="12">
    <location>
        <begin position="1437"/>
        <end position="1472"/>
    </location>
</feature>
<keyword evidence="13" id="KW-1133">Transmembrane helix</keyword>
<keyword evidence="6" id="KW-0677">Repeat</keyword>
<accession>A0AAV2Z120</accession>
<dbReference type="InterPro" id="IPR047548">
    <property type="entry name" value="Rcat_RBR_RNF14"/>
</dbReference>
<comment type="similarity">
    <text evidence="10">Belongs to the RBR family. RNF14 subfamily.</text>
</comment>
<dbReference type="InterPro" id="IPR018957">
    <property type="entry name" value="Znf_C3HC4_RING-type"/>
</dbReference>
<keyword evidence="5" id="KW-0479">Metal-binding</keyword>
<feature type="transmembrane region" description="Helical" evidence="13">
    <location>
        <begin position="1382"/>
        <end position="1408"/>
    </location>
</feature>
<evidence type="ECO:0000313" key="16">
    <source>
        <dbReference type="EMBL" id="DBA01048.1"/>
    </source>
</evidence>
<dbReference type="InterPro" id="IPR044066">
    <property type="entry name" value="TRIAD_supradom"/>
</dbReference>
<feature type="domain" description="RING-type" evidence="14">
    <location>
        <begin position="433"/>
        <end position="485"/>
    </location>
</feature>
<feature type="domain" description="RING-type" evidence="15">
    <location>
        <begin position="89"/>
        <end position="536"/>
    </location>
</feature>